<dbReference type="SMART" id="SM00364">
    <property type="entry name" value="LRR_BAC"/>
    <property type="match status" value="4"/>
</dbReference>
<sequence length="390" mass="43670">MELNAKFIAENFSESPEKIKDISVKEKGIQKIDSLSVCASLRKLDLSNNDLTEGPSIAGLKDASCLTTLNMSHNKVKSLQGFDLIPQLKVLNLSYNAMTNISTHARLLNNVGALILNHNKLKTVMHLEKMESLNTLVLSNNKIKSLPSFETNKSLLKLSAAHNELTEIPDFSANTALKEVKLNDNKITTIPDSLRNCGQLTLVDLGNNQISEWKDVAPLGSLLELHNLNLRGNPIASKEDYREKIVALIPSLRILDGTRFDPKFLERKAKHDSNVNILLKRRRKKYTIEARKAQREGADEGQVAELLSKARKRTREAHQTAEDEATTKDTKKQKIAEGRDRKVKKDEKDTKKVLKKKADKEVPEKKVAVKNGAKTDKKRAKEGNSSSQAW</sequence>
<dbReference type="Gene3D" id="3.80.10.10">
    <property type="entry name" value="Ribonuclease Inhibitor"/>
    <property type="match status" value="2"/>
</dbReference>
<evidence type="ECO:0000259" key="4">
    <source>
        <dbReference type="SMART" id="SM00446"/>
    </source>
</evidence>
<organism evidence="5 6">
    <name type="scientific">Syncephalastrum racemosum</name>
    <name type="common">Filamentous fungus</name>
    <dbReference type="NCBI Taxonomy" id="13706"/>
    <lineage>
        <taxon>Eukaryota</taxon>
        <taxon>Fungi</taxon>
        <taxon>Fungi incertae sedis</taxon>
        <taxon>Mucoromycota</taxon>
        <taxon>Mucoromycotina</taxon>
        <taxon>Mucoromycetes</taxon>
        <taxon>Mucorales</taxon>
        <taxon>Syncephalastraceae</taxon>
        <taxon>Syncephalastrum</taxon>
    </lineage>
</organism>
<keyword evidence="1" id="KW-0433">Leucine-rich repeat</keyword>
<dbReference type="OrthoDB" id="1517790at2759"/>
<protein>
    <recommendedName>
        <fullName evidence="4">U2A'/phosphoprotein 32 family A C-terminal domain-containing protein</fullName>
    </recommendedName>
</protein>
<comment type="caution">
    <text evidence="5">The sequence shown here is derived from an EMBL/GenBank/DDBJ whole genome shotgun (WGS) entry which is preliminary data.</text>
</comment>
<dbReference type="Pfam" id="PF14580">
    <property type="entry name" value="LRR_9"/>
    <property type="match status" value="1"/>
</dbReference>
<feature type="compositionally biased region" description="Basic and acidic residues" evidence="3">
    <location>
        <begin position="316"/>
        <end position="382"/>
    </location>
</feature>
<dbReference type="InParanoid" id="A0A1X2HDT2"/>
<feature type="region of interest" description="Disordered" evidence="3">
    <location>
        <begin position="311"/>
        <end position="390"/>
    </location>
</feature>
<evidence type="ECO:0000313" key="5">
    <source>
        <dbReference type="EMBL" id="ORY96900.1"/>
    </source>
</evidence>
<dbReference type="InterPro" id="IPR003603">
    <property type="entry name" value="U2A'_phosphoprotein32A_C"/>
</dbReference>
<feature type="domain" description="U2A'/phosphoprotein 32 family A C-terminal" evidence="4">
    <location>
        <begin position="238"/>
        <end position="256"/>
    </location>
</feature>
<proteinExistence type="predicted"/>
<dbReference type="Pfam" id="PF12799">
    <property type="entry name" value="LRR_4"/>
    <property type="match status" value="1"/>
</dbReference>
<dbReference type="STRING" id="13706.A0A1X2HDT2"/>
<name>A0A1X2HDT2_SYNRA</name>
<dbReference type="InterPro" id="IPR003591">
    <property type="entry name" value="Leu-rich_rpt_typical-subtyp"/>
</dbReference>
<evidence type="ECO:0000256" key="2">
    <source>
        <dbReference type="ARBA" id="ARBA00022737"/>
    </source>
</evidence>
<dbReference type="InterPro" id="IPR001611">
    <property type="entry name" value="Leu-rich_rpt"/>
</dbReference>
<reference evidence="5 6" key="1">
    <citation type="submission" date="2016-07" db="EMBL/GenBank/DDBJ databases">
        <title>Pervasive Adenine N6-methylation of Active Genes in Fungi.</title>
        <authorList>
            <consortium name="DOE Joint Genome Institute"/>
            <person name="Mondo S.J."/>
            <person name="Dannebaum R.O."/>
            <person name="Kuo R.C."/>
            <person name="Labutti K."/>
            <person name="Haridas S."/>
            <person name="Kuo A."/>
            <person name="Salamov A."/>
            <person name="Ahrendt S.R."/>
            <person name="Lipzen A."/>
            <person name="Sullivan W."/>
            <person name="Andreopoulos W.B."/>
            <person name="Clum A."/>
            <person name="Lindquist E."/>
            <person name="Daum C."/>
            <person name="Ramamoorthy G.K."/>
            <person name="Gryganskyi A."/>
            <person name="Culley D."/>
            <person name="Magnuson J.K."/>
            <person name="James T.Y."/>
            <person name="O'Malley M.A."/>
            <person name="Stajich J.E."/>
            <person name="Spatafora J.W."/>
            <person name="Visel A."/>
            <person name="Grigoriev I.V."/>
        </authorList>
    </citation>
    <scope>NUCLEOTIDE SEQUENCE [LARGE SCALE GENOMIC DNA]</scope>
    <source>
        <strain evidence="5 6">NRRL 2496</strain>
    </source>
</reference>
<keyword evidence="2" id="KW-0677">Repeat</keyword>
<dbReference type="OMA" id="QIDDWSG"/>
<dbReference type="AlphaFoldDB" id="A0A1X2HDT2"/>
<gene>
    <name evidence="5" type="ORF">BCR43DRAFT_292308</name>
</gene>
<dbReference type="Proteomes" id="UP000242180">
    <property type="component" value="Unassembled WGS sequence"/>
</dbReference>
<dbReference type="PROSITE" id="PS51450">
    <property type="entry name" value="LRR"/>
    <property type="match status" value="4"/>
</dbReference>
<dbReference type="PANTHER" id="PTHR46652:SF7">
    <property type="entry name" value="LEUCINE-RICH REPEAT AND IQ DOMAIN-CONTAINING PROTEIN 1"/>
    <property type="match status" value="1"/>
</dbReference>
<dbReference type="EMBL" id="MCGN01000005">
    <property type="protein sequence ID" value="ORY96900.1"/>
    <property type="molecule type" value="Genomic_DNA"/>
</dbReference>
<evidence type="ECO:0000313" key="6">
    <source>
        <dbReference type="Proteomes" id="UP000242180"/>
    </source>
</evidence>
<dbReference type="SMART" id="SM00446">
    <property type="entry name" value="LRRcap"/>
    <property type="match status" value="1"/>
</dbReference>
<accession>A0A1X2HDT2</accession>
<dbReference type="PANTHER" id="PTHR46652">
    <property type="entry name" value="LEUCINE-RICH REPEAT AND IQ DOMAIN-CONTAINING PROTEIN 1-RELATED"/>
    <property type="match status" value="1"/>
</dbReference>
<dbReference type="SUPFAM" id="SSF52058">
    <property type="entry name" value="L domain-like"/>
    <property type="match status" value="1"/>
</dbReference>
<dbReference type="InterPro" id="IPR025875">
    <property type="entry name" value="Leu-rich_rpt_4"/>
</dbReference>
<evidence type="ECO:0000256" key="1">
    <source>
        <dbReference type="ARBA" id="ARBA00022614"/>
    </source>
</evidence>
<evidence type="ECO:0000256" key="3">
    <source>
        <dbReference type="SAM" id="MobiDB-lite"/>
    </source>
</evidence>
<dbReference type="InterPro" id="IPR032675">
    <property type="entry name" value="LRR_dom_sf"/>
</dbReference>
<dbReference type="SMART" id="SM00369">
    <property type="entry name" value="LRR_TYP"/>
    <property type="match status" value="5"/>
</dbReference>
<dbReference type="InterPro" id="IPR050836">
    <property type="entry name" value="SDS22/Internalin_LRR"/>
</dbReference>
<keyword evidence="6" id="KW-1185">Reference proteome</keyword>